<sequence>MDEYLQSVVAAGGLISQQEAENQKQIAKAGAGDSSDPLGIGQLLSGKQSPVAIPSGPNPIDIMTSGVSSGLPPLPSASGDAAGKFSCGASPESVGGLTLDTCVANLSPAEASRLSMLAQQWQQLGADLTSSITVFHNIVQSKMATGGWTGSSGKAVGDAAHKLVRTSTEISAQASANAAAIVGWAGALGDTKSYMESLSSSRTAAMATAPPESRATLQNEIDTMARFKMLGTYNPGVTAISSGLSNLSDPAAGSTGVPLVIGGFGGSGGGGGAGSGASTASSGAGSGGGGSSSGGGGGGGGGPTGARTGSDAAGQLTRQATGDPAGTAAKNAASQGAQNPAAAAQQAVSKAGESAKGLGGSRSGAGSMTRPSGLGAMSEAEKSAASKAAAAMKGAGGGGGGAGGGAGKLGGVGGLGGAAAAESALSRNSSALSAAEKAMAGQQGATAARPAGPAAGGPMGARGAGAKGEEGKEHRAAKYLKHTENGEEIAGDLPDTAPPVLGGLNLDTTDDTDASSKAGDRT</sequence>
<evidence type="ECO:0000313" key="2">
    <source>
        <dbReference type="EMBL" id="MFD0926498.1"/>
    </source>
</evidence>
<protein>
    <recommendedName>
        <fullName evidence="4">PPE family protein</fullName>
    </recommendedName>
</protein>
<reference evidence="3" key="1">
    <citation type="journal article" date="2019" name="Int. J. Syst. Evol. Microbiol.">
        <title>The Global Catalogue of Microorganisms (GCM) 10K type strain sequencing project: providing services to taxonomists for standard genome sequencing and annotation.</title>
        <authorList>
            <consortium name="The Broad Institute Genomics Platform"/>
            <consortium name="The Broad Institute Genome Sequencing Center for Infectious Disease"/>
            <person name="Wu L."/>
            <person name="Ma J."/>
        </authorList>
    </citation>
    <scope>NUCLEOTIDE SEQUENCE [LARGE SCALE GENOMIC DNA]</scope>
    <source>
        <strain evidence="3">CCUG 50873</strain>
    </source>
</reference>
<feature type="compositionally biased region" description="Gly residues" evidence="1">
    <location>
        <begin position="284"/>
        <end position="304"/>
    </location>
</feature>
<dbReference type="RefSeq" id="WP_253645630.1">
    <property type="nucleotide sequence ID" value="NZ_BAAAMO010000002.1"/>
</dbReference>
<feature type="compositionally biased region" description="Gly residues" evidence="1">
    <location>
        <begin position="454"/>
        <end position="466"/>
    </location>
</feature>
<feature type="region of interest" description="Disordered" evidence="1">
    <location>
        <begin position="270"/>
        <end position="522"/>
    </location>
</feature>
<proteinExistence type="predicted"/>
<feature type="compositionally biased region" description="Low complexity" evidence="1">
    <location>
        <begin position="418"/>
        <end position="453"/>
    </location>
</feature>
<evidence type="ECO:0000256" key="1">
    <source>
        <dbReference type="SAM" id="MobiDB-lite"/>
    </source>
</evidence>
<dbReference type="Proteomes" id="UP001597068">
    <property type="component" value="Unassembled WGS sequence"/>
</dbReference>
<accession>A0ABW3G8R0</accession>
<gene>
    <name evidence="2" type="ORF">ACFQ04_12210</name>
</gene>
<evidence type="ECO:0000313" key="3">
    <source>
        <dbReference type="Proteomes" id="UP001597068"/>
    </source>
</evidence>
<organism evidence="2 3">
    <name type="scientific">Williamsia deligens</name>
    <dbReference type="NCBI Taxonomy" id="321325"/>
    <lineage>
        <taxon>Bacteria</taxon>
        <taxon>Bacillati</taxon>
        <taxon>Actinomycetota</taxon>
        <taxon>Actinomycetes</taxon>
        <taxon>Mycobacteriales</taxon>
        <taxon>Nocardiaceae</taxon>
        <taxon>Williamsia</taxon>
    </lineage>
</organism>
<comment type="caution">
    <text evidence="2">The sequence shown here is derived from an EMBL/GenBank/DDBJ whole genome shotgun (WGS) entry which is preliminary data.</text>
</comment>
<evidence type="ECO:0008006" key="4">
    <source>
        <dbReference type="Google" id="ProtNLM"/>
    </source>
</evidence>
<dbReference type="Gene3D" id="1.20.1260.20">
    <property type="entry name" value="PPE superfamily"/>
    <property type="match status" value="1"/>
</dbReference>
<keyword evidence="3" id="KW-1185">Reference proteome</keyword>
<feature type="compositionally biased region" description="Gly residues" evidence="1">
    <location>
        <begin position="394"/>
        <end position="417"/>
    </location>
</feature>
<dbReference type="InterPro" id="IPR038332">
    <property type="entry name" value="PPE_sf"/>
</dbReference>
<feature type="compositionally biased region" description="Basic and acidic residues" evidence="1">
    <location>
        <begin position="467"/>
        <end position="485"/>
    </location>
</feature>
<name>A0ABW3G8R0_9NOCA</name>
<dbReference type="EMBL" id="JBHTIL010000001">
    <property type="protein sequence ID" value="MFD0926498.1"/>
    <property type="molecule type" value="Genomic_DNA"/>
</dbReference>
<feature type="compositionally biased region" description="Low complexity" evidence="1">
    <location>
        <begin position="332"/>
        <end position="347"/>
    </location>
</feature>